<name>A0A0J1GU81_9GAMM</name>
<dbReference type="PATRIC" id="fig|1195763.3.peg.4319"/>
<dbReference type="EMBL" id="LDOT01000035">
    <property type="protein sequence ID" value="KLV03283.1"/>
    <property type="molecule type" value="Genomic_DNA"/>
</dbReference>
<protein>
    <submittedName>
        <fullName evidence="1">Uncharacterized protein</fullName>
    </submittedName>
</protein>
<evidence type="ECO:0000313" key="2">
    <source>
        <dbReference type="Proteomes" id="UP000036097"/>
    </source>
</evidence>
<accession>A0A0J1GU81</accession>
<comment type="caution">
    <text evidence="1">The sequence shown here is derived from an EMBL/GenBank/DDBJ whole genome shotgun (WGS) entry which is preliminary data.</text>
</comment>
<evidence type="ECO:0000313" key="1">
    <source>
        <dbReference type="EMBL" id="KLV03283.1"/>
    </source>
</evidence>
<keyword evidence="2" id="KW-1185">Reference proteome</keyword>
<sequence length="181" mass="20869">MLMKQLTSLQKEELQTFENLIESKKLHDRLVALFMINVTERNGFHDLSDLAKHHVSRLPCIAQFLKDRGMDKDAETLRVIAALFEVMSVTGPLAARITTDQNRTAQNERHQRVKQELVPLMDELIHNIKHPVTLDTGVDLFLDAHPEVDRPYSTIKKLFKERRDHLGYPSLLRGRPSAKNL</sequence>
<dbReference type="STRING" id="1195763.ABT56_20150"/>
<gene>
    <name evidence="1" type="ORF">ABT56_20150</name>
</gene>
<proteinExistence type="predicted"/>
<reference evidence="1 2" key="1">
    <citation type="submission" date="2015-05" db="EMBL/GenBank/DDBJ databases">
        <title>Photobacterium galathea sp. nov.</title>
        <authorList>
            <person name="Machado H."/>
            <person name="Gram L."/>
        </authorList>
    </citation>
    <scope>NUCLEOTIDE SEQUENCE [LARGE SCALE GENOMIC DNA]</scope>
    <source>
        <strain evidence="1 2">CGMCC 1.12159</strain>
    </source>
</reference>
<dbReference type="Proteomes" id="UP000036097">
    <property type="component" value="Unassembled WGS sequence"/>
</dbReference>
<organism evidence="1 2">
    <name type="scientific">Photobacterium aquae</name>
    <dbReference type="NCBI Taxonomy" id="1195763"/>
    <lineage>
        <taxon>Bacteria</taxon>
        <taxon>Pseudomonadati</taxon>
        <taxon>Pseudomonadota</taxon>
        <taxon>Gammaproteobacteria</taxon>
        <taxon>Vibrionales</taxon>
        <taxon>Vibrionaceae</taxon>
        <taxon>Photobacterium</taxon>
    </lineage>
</organism>
<dbReference type="AlphaFoldDB" id="A0A0J1GU81"/>